<organism evidence="14">
    <name type="scientific">Oikopleura dioica</name>
    <name type="common">Tunicate</name>
    <dbReference type="NCBI Taxonomy" id="34765"/>
    <lineage>
        <taxon>Eukaryota</taxon>
        <taxon>Metazoa</taxon>
        <taxon>Chordata</taxon>
        <taxon>Tunicata</taxon>
        <taxon>Appendicularia</taxon>
        <taxon>Copelata</taxon>
        <taxon>Oikopleuridae</taxon>
        <taxon>Oikopleura</taxon>
    </lineage>
</organism>
<evidence type="ECO:0000256" key="4">
    <source>
        <dbReference type="ARBA" id="ARBA00022473"/>
    </source>
</evidence>
<dbReference type="Proteomes" id="UP000011014">
    <property type="component" value="Unassembled WGS sequence"/>
</dbReference>
<dbReference type="GO" id="GO:0006397">
    <property type="term" value="P:mRNA processing"/>
    <property type="evidence" value="ECO:0007669"/>
    <property type="project" value="UniProtKB-KW"/>
</dbReference>
<accession>E4YFT6</accession>
<dbReference type="GO" id="GO:0000381">
    <property type="term" value="P:regulation of alternative mRNA splicing, via spliceosome"/>
    <property type="evidence" value="ECO:0007669"/>
    <property type="project" value="InterPro"/>
</dbReference>
<keyword evidence="5" id="KW-0507">mRNA processing</keyword>
<dbReference type="CDD" id="cd18305">
    <property type="entry name" value="BTB_POZ_GCL"/>
    <property type="match status" value="1"/>
</dbReference>
<dbReference type="AlphaFoldDB" id="E4YFT6"/>
<dbReference type="InterPro" id="IPR043380">
    <property type="entry name" value="Gcl-like"/>
</dbReference>
<dbReference type="Pfam" id="PF00651">
    <property type="entry name" value="BTB"/>
    <property type="match status" value="1"/>
</dbReference>
<comment type="subcellular location">
    <subcellularLocation>
        <location evidence="1">Nucleus</location>
    </subcellularLocation>
</comment>
<feature type="compositionally biased region" description="Acidic residues" evidence="12">
    <location>
        <begin position="914"/>
        <end position="924"/>
    </location>
</feature>
<evidence type="ECO:0000256" key="5">
    <source>
        <dbReference type="ARBA" id="ARBA00022664"/>
    </source>
</evidence>
<feature type="domain" description="BTB" evidence="13">
    <location>
        <begin position="371"/>
        <end position="442"/>
    </location>
</feature>
<name>E4YFT6_OIKDI</name>
<evidence type="ECO:0000256" key="12">
    <source>
        <dbReference type="SAM" id="MobiDB-lite"/>
    </source>
</evidence>
<sequence length="950" mass="109033">MTVADRSEDRPRLTERDFDSMSRNELWQAYQQLESYLHDVDEKEEAMKKQLTEAQRRENVLVLRLSAREQELQDVAAVALNYKKLQAQTPTLRKTMIDPAINYMYQKMRTELKETKEKLDLAQSELAACKFTPDSQTGKKLMSRCRTLIQENQELGSQLSTGETKQLETRIAQQDKKIAELTKEQQESEKFVLSLDDETEGLQAQIMTLKSKLAHANKRVEKMETELRGDKDEPKKEDGTQTHYFTPEQLKDYYQNLINTGYMTEEQAKVALEQAESQINEDGKVPVTFAATAETKSEIFKIWGYLSNGLGRVWGLIPGSRNVSPKKARKRRHSDSRDEENNEEELPAKKSKMLSTSNYIFNNLFENGEDSDILVHFHDQSWKLHKFYLKQSQYFDALLSRWTGNGKEITELNLEIPDENVDPDALHHALGSLYCDEIEIEPSRAVNILAAATFLQHQGLCDHLNNEMKANLGSKTVISYHDAAQMYGLPELESACIKWLEYNLMLENSPDPNLDMLRGIEPDLMAKIVGSPHLTVIQVEADLYHLLKKWLILQLDPKATSVRDTNERLKKFRKEGSSASLLSQLSPEYQAPFQKLRYSHIFTDFKGATTVENENIIPKAWISDEYRSQFLRMLRIESASDEGPSSLVCDRLQEFEKINSGSSPPESTLYSLLQSSMRCGRVLDRSKDFCWRWTGYNYGFDLVMQYNHKRRSLHISRNCSKQEVNTSVSMKRLRSLICKIRVFAKREDESMELSYNSGWKYYQLAPDQEQMVYYDWFKGCLSKSPPKLFLTVNFILADSVEAVNYLPRSLQISKFKSDPKNTDSLQKPSITADLHGNSSMAERNWGLWAVPGSRTISTAVPSATASQRVPPKTPIKMSGTHRPPKIPAALRKRRCPPAQKMPGNYVSYKPPVTESEESSEEEISQDARHVFIISKSLSRNRNKMKTSILD</sequence>
<dbReference type="InterPro" id="IPR033757">
    <property type="entry name" value="WTAP"/>
</dbReference>
<dbReference type="Gene3D" id="3.30.710.10">
    <property type="entry name" value="Potassium Channel Kv1.1, Chain A"/>
    <property type="match status" value="1"/>
</dbReference>
<evidence type="ECO:0000259" key="13">
    <source>
        <dbReference type="PROSITE" id="PS50097"/>
    </source>
</evidence>
<keyword evidence="6" id="KW-0508">mRNA splicing</keyword>
<evidence type="ECO:0000256" key="7">
    <source>
        <dbReference type="ARBA" id="ARBA00023242"/>
    </source>
</evidence>
<dbReference type="PROSITE" id="PS50097">
    <property type="entry name" value="BTB"/>
    <property type="match status" value="1"/>
</dbReference>
<evidence type="ECO:0000256" key="6">
    <source>
        <dbReference type="ARBA" id="ARBA00023187"/>
    </source>
</evidence>
<dbReference type="SMART" id="SM00225">
    <property type="entry name" value="BTB"/>
    <property type="match status" value="1"/>
</dbReference>
<evidence type="ECO:0000256" key="10">
    <source>
        <dbReference type="ARBA" id="ARBA00033097"/>
    </source>
</evidence>
<gene>
    <name evidence="14" type="ORF">GSOID_T00024381001</name>
</gene>
<dbReference type="PANTHER" id="PTHR23231:SF17">
    <property type="entry name" value="BTB DOMAIN-CONTAINING PROTEIN"/>
    <property type="match status" value="1"/>
</dbReference>
<proteinExistence type="inferred from homology"/>
<evidence type="ECO:0000256" key="1">
    <source>
        <dbReference type="ARBA" id="ARBA00004123"/>
    </source>
</evidence>
<evidence type="ECO:0000256" key="11">
    <source>
        <dbReference type="SAM" id="Coils"/>
    </source>
</evidence>
<evidence type="ECO:0000256" key="3">
    <source>
        <dbReference type="ARBA" id="ARBA00017540"/>
    </source>
</evidence>
<dbReference type="PANTHER" id="PTHR23231">
    <property type="entry name" value="GERM CELL-LESS PROTEIN"/>
    <property type="match status" value="1"/>
</dbReference>
<evidence type="ECO:0000313" key="14">
    <source>
        <dbReference type="EMBL" id="CBY34360.1"/>
    </source>
</evidence>
<feature type="region of interest" description="Disordered" evidence="12">
    <location>
        <begin position="861"/>
        <end position="925"/>
    </location>
</feature>
<dbReference type="GO" id="GO:0007281">
    <property type="term" value="P:germ cell development"/>
    <property type="evidence" value="ECO:0007669"/>
    <property type="project" value="InterPro"/>
</dbReference>
<protein>
    <recommendedName>
        <fullName evidence="3">Pre-mRNA-splicing regulator WTAP</fullName>
    </recommendedName>
    <alternativeName>
        <fullName evidence="10">Female-lethal(2)D homolog</fullName>
    </alternativeName>
    <alternativeName>
        <fullName evidence="9">WT1-associated protein</fullName>
    </alternativeName>
    <alternativeName>
        <fullName evidence="8">Wilms tumor 1-associating protein</fullName>
    </alternativeName>
</protein>
<dbReference type="CDD" id="cd18495">
    <property type="entry name" value="BACK_GCL"/>
    <property type="match status" value="1"/>
</dbReference>
<keyword evidence="4" id="KW-0217">Developmental protein</keyword>
<dbReference type="InterPro" id="IPR000210">
    <property type="entry name" value="BTB/POZ_dom"/>
</dbReference>
<dbReference type="GO" id="GO:0016556">
    <property type="term" value="P:mRNA modification"/>
    <property type="evidence" value="ECO:0007669"/>
    <property type="project" value="InterPro"/>
</dbReference>
<dbReference type="GO" id="GO:0005634">
    <property type="term" value="C:nucleus"/>
    <property type="evidence" value="ECO:0007669"/>
    <property type="project" value="UniProtKB-SubCell"/>
</dbReference>
<reference evidence="14" key="1">
    <citation type="journal article" date="2010" name="Science">
        <title>Plasticity of animal genome architecture unmasked by rapid evolution of a pelagic tunicate.</title>
        <authorList>
            <person name="Denoeud F."/>
            <person name="Henriet S."/>
            <person name="Mungpakdee S."/>
            <person name="Aury J.M."/>
            <person name="Da Silva C."/>
            <person name="Brinkmann H."/>
            <person name="Mikhaleva J."/>
            <person name="Olsen L.C."/>
            <person name="Jubin C."/>
            <person name="Canestro C."/>
            <person name="Bouquet J.M."/>
            <person name="Danks G."/>
            <person name="Poulain J."/>
            <person name="Campsteijn C."/>
            <person name="Adamski M."/>
            <person name="Cross I."/>
            <person name="Yadetie F."/>
            <person name="Muffato M."/>
            <person name="Louis A."/>
            <person name="Butcher S."/>
            <person name="Tsagkogeorga G."/>
            <person name="Konrad A."/>
            <person name="Singh S."/>
            <person name="Jensen M.F."/>
            <person name="Cong E.H."/>
            <person name="Eikeseth-Otteraa H."/>
            <person name="Noel B."/>
            <person name="Anthouard V."/>
            <person name="Porcel B.M."/>
            <person name="Kachouri-Lafond R."/>
            <person name="Nishino A."/>
            <person name="Ugolini M."/>
            <person name="Chourrout P."/>
            <person name="Nishida H."/>
            <person name="Aasland R."/>
            <person name="Huzurbazar S."/>
            <person name="Westhof E."/>
            <person name="Delsuc F."/>
            <person name="Lehrach H."/>
            <person name="Reinhardt R."/>
            <person name="Weissenbach J."/>
            <person name="Roy S.W."/>
            <person name="Artiguenave F."/>
            <person name="Postlethwait J.H."/>
            <person name="Manak J.R."/>
            <person name="Thompson E.M."/>
            <person name="Jaillon O."/>
            <person name="Du Pasquier L."/>
            <person name="Boudinot P."/>
            <person name="Liberles D.A."/>
            <person name="Volff J.N."/>
            <person name="Philippe H."/>
            <person name="Lenhard B."/>
            <person name="Roest Crollius H."/>
            <person name="Wincker P."/>
            <person name="Chourrout D."/>
        </authorList>
    </citation>
    <scope>NUCLEOTIDE SEQUENCE [LARGE SCALE GENOMIC DNA]</scope>
</reference>
<keyword evidence="11" id="KW-0175">Coiled coil</keyword>
<evidence type="ECO:0000256" key="8">
    <source>
        <dbReference type="ARBA" id="ARBA00032336"/>
    </source>
</evidence>
<comment type="similarity">
    <text evidence="2">Belongs to the fl(2)d family.</text>
</comment>
<dbReference type="GO" id="GO:0008380">
    <property type="term" value="P:RNA splicing"/>
    <property type="evidence" value="ECO:0007669"/>
    <property type="project" value="UniProtKB-KW"/>
</dbReference>
<dbReference type="EMBL" id="FN654502">
    <property type="protein sequence ID" value="CBY34360.1"/>
    <property type="molecule type" value="Genomic_DNA"/>
</dbReference>
<feature type="compositionally biased region" description="Basic residues" evidence="12">
    <location>
        <begin position="324"/>
        <end position="334"/>
    </location>
</feature>
<feature type="coiled-coil region" evidence="11">
    <location>
        <begin position="164"/>
        <end position="233"/>
    </location>
</feature>
<dbReference type="Pfam" id="PF17098">
    <property type="entry name" value="Wtap"/>
    <property type="match status" value="1"/>
</dbReference>
<feature type="region of interest" description="Disordered" evidence="12">
    <location>
        <begin position="323"/>
        <end position="349"/>
    </location>
</feature>
<evidence type="ECO:0000256" key="9">
    <source>
        <dbReference type="ARBA" id="ARBA00032703"/>
    </source>
</evidence>
<dbReference type="SUPFAM" id="SSF54695">
    <property type="entry name" value="POZ domain"/>
    <property type="match status" value="1"/>
</dbReference>
<evidence type="ECO:0000256" key="2">
    <source>
        <dbReference type="ARBA" id="ARBA00010313"/>
    </source>
</evidence>
<keyword evidence="7" id="KW-0539">Nucleus</keyword>
<dbReference type="InterPro" id="IPR011333">
    <property type="entry name" value="SKP1/BTB/POZ_sf"/>
</dbReference>